<gene>
    <name evidence="2" type="ORF">CUJ89_35140</name>
</gene>
<evidence type="ECO:0000259" key="1">
    <source>
        <dbReference type="Pfam" id="PF19933"/>
    </source>
</evidence>
<dbReference type="PANTHER" id="PTHR11102">
    <property type="entry name" value="SEL-1-LIKE PROTEIN"/>
    <property type="match status" value="1"/>
</dbReference>
<organism evidence="2 3">
    <name type="scientific">Burkholderia pyrrocinia</name>
    <name type="common">Pseudomonas pyrrocinia</name>
    <dbReference type="NCBI Taxonomy" id="60550"/>
    <lineage>
        <taxon>Bacteria</taxon>
        <taxon>Pseudomonadati</taxon>
        <taxon>Pseudomonadota</taxon>
        <taxon>Betaproteobacteria</taxon>
        <taxon>Burkholderiales</taxon>
        <taxon>Burkholderiaceae</taxon>
        <taxon>Burkholderia</taxon>
        <taxon>Burkholderia cepacia complex</taxon>
    </lineage>
</organism>
<dbReference type="SUPFAM" id="SSF81901">
    <property type="entry name" value="HCP-like"/>
    <property type="match status" value="1"/>
</dbReference>
<dbReference type="InterPro" id="IPR011990">
    <property type="entry name" value="TPR-like_helical_dom_sf"/>
</dbReference>
<dbReference type="Proteomes" id="UP000253104">
    <property type="component" value="Chromosome mHSR5_C"/>
</dbReference>
<proteinExistence type="predicted"/>
<evidence type="ECO:0000313" key="3">
    <source>
        <dbReference type="Proteomes" id="UP000253104"/>
    </source>
</evidence>
<evidence type="ECO:0000313" key="2">
    <source>
        <dbReference type="EMBL" id="AXF25672.1"/>
    </source>
</evidence>
<feature type="domain" description="DUF6396" evidence="1">
    <location>
        <begin position="242"/>
        <end position="311"/>
    </location>
</feature>
<protein>
    <submittedName>
        <fullName evidence="2">Sel1 repeat family protein</fullName>
    </submittedName>
</protein>
<dbReference type="RefSeq" id="WP_114182035.1">
    <property type="nucleotide sequence ID" value="NZ_CP024904.1"/>
</dbReference>
<reference evidence="2 3" key="1">
    <citation type="journal article" date="2018" name="ISME J.">
        <title>Involvement of Burkholderiaceae and sulfurous volatiles in disease-suppressive soils.</title>
        <authorList>
            <person name="Carrion V.J."/>
            <person name="Cordovez V."/>
            <person name="Tyc O."/>
            <person name="Etalo D.W."/>
            <person name="de Bruijn I."/>
            <person name="de Jager V.C."/>
            <person name="Medema M.H."/>
            <person name="Eberl L."/>
            <person name="Raaijmakers J.M."/>
        </authorList>
    </citation>
    <scope>NUCLEOTIDE SEQUENCE [LARGE SCALE GENOMIC DNA]</scope>
    <source>
        <strain evidence="3">mHSR5</strain>
    </source>
</reference>
<accession>A0A2Z5N7V3</accession>
<name>A0A2Z5N7V3_BURPY</name>
<dbReference type="Pfam" id="PF19933">
    <property type="entry name" value="DUF6396"/>
    <property type="match status" value="1"/>
</dbReference>
<sequence>MNDSLPRNMSLTAFNPHRDAFECKHEVDVVPPLDPEADRWNQQAVALTSSLLWPNQRDYKGAVDLWTKATERKHWKAMLNLANAYAQGQGVDRDSEHAVKITEQAMKLGIPAAYDLMGTYYMNGMGVTQDASRAYAFWQLAAEMGSPSAMAYLGGKMDALYDDPKAGFWGNRKIALQMLECAVAQGNGRAAYELGTTIAGDRAELSENNERALKTLHAGVKFGSAESAGWLSASFGKGDALVGHVKDEARAERYGVLADRLERDPDLRLPNLDKVVPLPPVKLPKWDGNKETLIDAAKAVTSAPVSPAKPAAHPVSLRTGRAHVPDGYMLPEKPPVAVPPQAETTAAPVGGYWIAQLKYPTAERHFAWNAAQAPMHYRKDELFDRSRPGLMPEDGRIFFHYVGDAIPMPAQQAESHPRVTQGIARAAEFPDPAIQCRGTRACPVTGVWQASVADDHPRAATFNQWYRQAYVMQGDTFPDPRAMHLEVSPTDVTWTWWNEANHLGFAKLPQVSVGNASENA</sequence>
<dbReference type="AlphaFoldDB" id="A0A2Z5N7V3"/>
<dbReference type="Gene3D" id="1.25.40.10">
    <property type="entry name" value="Tetratricopeptide repeat domain"/>
    <property type="match status" value="1"/>
</dbReference>
<dbReference type="InterPro" id="IPR006597">
    <property type="entry name" value="Sel1-like"/>
</dbReference>
<dbReference type="InterPro" id="IPR050767">
    <property type="entry name" value="Sel1_AlgK"/>
</dbReference>
<dbReference type="Pfam" id="PF08238">
    <property type="entry name" value="Sel1"/>
    <property type="match status" value="2"/>
</dbReference>
<dbReference type="PANTHER" id="PTHR11102:SF160">
    <property type="entry name" value="ERAD-ASSOCIATED E3 UBIQUITIN-PROTEIN LIGASE COMPONENT HRD3"/>
    <property type="match status" value="1"/>
</dbReference>
<dbReference type="EMBL" id="CP024904">
    <property type="protein sequence ID" value="AXF25672.1"/>
    <property type="molecule type" value="Genomic_DNA"/>
</dbReference>
<dbReference type="OrthoDB" id="6522601at2"/>
<dbReference type="SMART" id="SM00671">
    <property type="entry name" value="SEL1"/>
    <property type="match status" value="2"/>
</dbReference>
<dbReference type="InterPro" id="IPR045653">
    <property type="entry name" value="DUF6396"/>
</dbReference>